<reference evidence="3 4" key="1">
    <citation type="submission" date="2020-08" db="EMBL/GenBank/DDBJ databases">
        <title>Sequencing the genomes of 1000 actinobacteria strains.</title>
        <authorList>
            <person name="Klenk H.-P."/>
        </authorList>
    </citation>
    <scope>NUCLEOTIDE SEQUENCE [LARGE SCALE GENOMIC DNA]</scope>
    <source>
        <strain evidence="3 4">DSM 45859</strain>
    </source>
</reference>
<accession>A0A840INL9</accession>
<evidence type="ECO:0008006" key="5">
    <source>
        <dbReference type="Google" id="ProtNLM"/>
    </source>
</evidence>
<keyword evidence="4" id="KW-1185">Reference proteome</keyword>
<evidence type="ECO:0000256" key="1">
    <source>
        <dbReference type="SAM" id="MobiDB-lite"/>
    </source>
</evidence>
<gene>
    <name evidence="3" type="ORF">BJY18_001506</name>
</gene>
<keyword evidence="2" id="KW-0812">Transmembrane</keyword>
<proteinExistence type="predicted"/>
<evidence type="ECO:0000313" key="4">
    <source>
        <dbReference type="Proteomes" id="UP000581769"/>
    </source>
</evidence>
<sequence length="108" mass="11851">MTERETAPTDAERARADRDVTREELAETIDALGHKLDVRTRASERVDATIEQATAGVEDKISAPAARKFRSGAEAVRDNPLPIFGAVLGGLLVIRLLVRRRSRARTDS</sequence>
<feature type="region of interest" description="Disordered" evidence="1">
    <location>
        <begin position="1"/>
        <end position="20"/>
    </location>
</feature>
<feature type="transmembrane region" description="Helical" evidence="2">
    <location>
        <begin position="81"/>
        <end position="98"/>
    </location>
</feature>
<comment type="caution">
    <text evidence="3">The sequence shown here is derived from an EMBL/GenBank/DDBJ whole genome shotgun (WGS) entry which is preliminary data.</text>
</comment>
<dbReference type="AlphaFoldDB" id="A0A840INL9"/>
<keyword evidence="2" id="KW-0472">Membrane</keyword>
<evidence type="ECO:0000313" key="3">
    <source>
        <dbReference type="EMBL" id="MBB4684021.1"/>
    </source>
</evidence>
<dbReference type="Pfam" id="PF12277">
    <property type="entry name" value="DUF3618"/>
    <property type="match status" value="1"/>
</dbReference>
<name>A0A840INL9_9PSEU</name>
<evidence type="ECO:0000256" key="2">
    <source>
        <dbReference type="SAM" id="Phobius"/>
    </source>
</evidence>
<keyword evidence="2" id="KW-1133">Transmembrane helix</keyword>
<dbReference type="InterPro" id="IPR022062">
    <property type="entry name" value="DUF3618"/>
</dbReference>
<dbReference type="EMBL" id="JACHMG010000001">
    <property type="protein sequence ID" value="MBB4684021.1"/>
    <property type="molecule type" value="Genomic_DNA"/>
</dbReference>
<organism evidence="3 4">
    <name type="scientific">Amycolatopsis jiangsuensis</name>
    <dbReference type="NCBI Taxonomy" id="1181879"/>
    <lineage>
        <taxon>Bacteria</taxon>
        <taxon>Bacillati</taxon>
        <taxon>Actinomycetota</taxon>
        <taxon>Actinomycetes</taxon>
        <taxon>Pseudonocardiales</taxon>
        <taxon>Pseudonocardiaceae</taxon>
        <taxon>Amycolatopsis</taxon>
    </lineage>
</organism>
<dbReference type="Proteomes" id="UP000581769">
    <property type="component" value="Unassembled WGS sequence"/>
</dbReference>
<protein>
    <recommendedName>
        <fullName evidence="5">DUF3618 domain-containing protein</fullName>
    </recommendedName>
</protein>
<dbReference type="RefSeq" id="WP_184778834.1">
    <property type="nucleotide sequence ID" value="NZ_JACHMG010000001.1"/>
</dbReference>